<dbReference type="EMBL" id="JAVDYD010000001">
    <property type="protein sequence ID" value="MDR7336727.1"/>
    <property type="molecule type" value="Genomic_DNA"/>
</dbReference>
<keyword evidence="1" id="KW-0472">Membrane</keyword>
<dbReference type="AlphaFoldDB" id="A0A9X3PLT8"/>
<evidence type="ECO:0008006" key="6">
    <source>
        <dbReference type="Google" id="ProtNLM"/>
    </source>
</evidence>
<dbReference type="Proteomes" id="UP001183604">
    <property type="component" value="Unassembled WGS sequence"/>
</dbReference>
<keyword evidence="1" id="KW-1133">Transmembrane helix</keyword>
<evidence type="ECO:0000256" key="1">
    <source>
        <dbReference type="SAM" id="Phobius"/>
    </source>
</evidence>
<evidence type="ECO:0000313" key="2">
    <source>
        <dbReference type="EMBL" id="MDA1387132.1"/>
    </source>
</evidence>
<reference evidence="3 5" key="2">
    <citation type="submission" date="2023-07" db="EMBL/GenBank/DDBJ databases">
        <title>Sequencing the genomes of 1000 actinobacteria strains.</title>
        <authorList>
            <person name="Klenk H.-P."/>
        </authorList>
    </citation>
    <scope>NUCLEOTIDE SEQUENCE [LARGE SCALE GENOMIC DNA]</scope>
    <source>
        <strain evidence="3 5">DSM 44724</strain>
    </source>
</reference>
<protein>
    <recommendedName>
        <fullName evidence="6">PH domain-containing protein</fullName>
    </recommendedName>
</protein>
<evidence type="ECO:0000313" key="4">
    <source>
        <dbReference type="Proteomes" id="UP001145799"/>
    </source>
</evidence>
<organism evidence="2 4">
    <name type="scientific">Glycomyces lechevalierae</name>
    <dbReference type="NCBI Taxonomy" id="256034"/>
    <lineage>
        <taxon>Bacteria</taxon>
        <taxon>Bacillati</taxon>
        <taxon>Actinomycetota</taxon>
        <taxon>Actinomycetes</taxon>
        <taxon>Glycomycetales</taxon>
        <taxon>Glycomycetaceae</taxon>
        <taxon>Glycomyces</taxon>
    </lineage>
</organism>
<feature type="transmembrane region" description="Helical" evidence="1">
    <location>
        <begin position="33"/>
        <end position="51"/>
    </location>
</feature>
<dbReference type="RefSeq" id="WP_270123627.1">
    <property type="nucleotide sequence ID" value="NZ_BAAAOM010000002.1"/>
</dbReference>
<keyword evidence="5" id="KW-1185">Reference proteome</keyword>
<evidence type="ECO:0000313" key="3">
    <source>
        <dbReference type="EMBL" id="MDR7336727.1"/>
    </source>
</evidence>
<comment type="caution">
    <text evidence="2">The sequence shown here is derived from an EMBL/GenBank/DDBJ whole genome shotgun (WGS) entry which is preliminary data.</text>
</comment>
<reference evidence="2" key="1">
    <citation type="submission" date="2022-12" db="EMBL/GenBank/DDBJ databases">
        <title>Gycomyces niveus sp.nov., a novel actinomycete isolated from soil in Shouguang.</title>
        <authorList>
            <person name="Yang X."/>
        </authorList>
    </citation>
    <scope>NUCLEOTIDE SEQUENCE</scope>
    <source>
        <strain evidence="2">DSM 44724</strain>
    </source>
</reference>
<feature type="transmembrane region" description="Helical" evidence="1">
    <location>
        <begin position="108"/>
        <end position="126"/>
    </location>
</feature>
<accession>A0A9X3PLT8</accession>
<dbReference type="EMBL" id="JAPZVQ010000013">
    <property type="protein sequence ID" value="MDA1387132.1"/>
    <property type="molecule type" value="Genomic_DNA"/>
</dbReference>
<feature type="transmembrane region" description="Helical" evidence="1">
    <location>
        <begin position="82"/>
        <end position="102"/>
    </location>
</feature>
<keyword evidence="1" id="KW-0812">Transmembrane</keyword>
<proteinExistence type="predicted"/>
<gene>
    <name evidence="3" type="ORF">J2S69_000446</name>
    <name evidence="2" type="ORF">O2L01_19205</name>
</gene>
<dbReference type="Proteomes" id="UP001145799">
    <property type="component" value="Unassembled WGS sequence"/>
</dbReference>
<sequence>MGIETRASGVRVCGWAAMVSAGYGRVMELSFDTGVQVIGAAAGVLATYYAYRQFRLSLANQQQQSGPGDRQGFTCKGYNNPMMIGVAVMVGAIGVYVIIGLAPDRGTPTADLLLGMGVMFLAAFFYDWETAPYRVELDEQAFTVKRSYRQPKAWQISWDRIDHIAIRCNYSDQRLVVAILPEGGGFAPGIPQSRYAADYGGYVMCELRETEPSEEAFIAALRLRSGKEVAR</sequence>
<evidence type="ECO:0000313" key="5">
    <source>
        <dbReference type="Proteomes" id="UP001183604"/>
    </source>
</evidence>
<name>A0A9X3PLT8_9ACTN</name>